<gene>
    <name evidence="1" type="ORF">BU26DRAFT_610675</name>
</gene>
<sequence length="190" mass="21322">MVWTVTVLDLKTKQRKVRKAKILVSAVGALIKKGGEWTGSSDADVFVPSGNARSDLTRLGTKMQLAVNGVVDLLTTFSTTFLDVRLLTRHLQELFDVSHRMYMQLDPKTPEQEASFRQINCDYFGIMRMLKDDWPADWSLPLTRASTPPRATASMSSRCTRSASLRMRSRSQLRLTKSLVKPIVMLSVGS</sequence>
<protein>
    <submittedName>
        <fullName evidence="1">Uncharacterized protein</fullName>
    </submittedName>
</protein>
<dbReference type="Proteomes" id="UP000800094">
    <property type="component" value="Unassembled WGS sequence"/>
</dbReference>
<dbReference type="AlphaFoldDB" id="A0A6A6HV01"/>
<organism evidence="1 2">
    <name type="scientific">Trematosphaeria pertusa</name>
    <dbReference type="NCBI Taxonomy" id="390896"/>
    <lineage>
        <taxon>Eukaryota</taxon>
        <taxon>Fungi</taxon>
        <taxon>Dikarya</taxon>
        <taxon>Ascomycota</taxon>
        <taxon>Pezizomycotina</taxon>
        <taxon>Dothideomycetes</taxon>
        <taxon>Pleosporomycetidae</taxon>
        <taxon>Pleosporales</taxon>
        <taxon>Massarineae</taxon>
        <taxon>Trematosphaeriaceae</taxon>
        <taxon>Trematosphaeria</taxon>
    </lineage>
</organism>
<name>A0A6A6HV01_9PLEO</name>
<dbReference type="GeneID" id="54589341"/>
<reference evidence="1" key="1">
    <citation type="journal article" date="2020" name="Stud. Mycol.">
        <title>101 Dothideomycetes genomes: a test case for predicting lifestyles and emergence of pathogens.</title>
        <authorList>
            <person name="Haridas S."/>
            <person name="Albert R."/>
            <person name="Binder M."/>
            <person name="Bloem J."/>
            <person name="Labutti K."/>
            <person name="Salamov A."/>
            <person name="Andreopoulos B."/>
            <person name="Baker S."/>
            <person name="Barry K."/>
            <person name="Bills G."/>
            <person name="Bluhm B."/>
            <person name="Cannon C."/>
            <person name="Castanera R."/>
            <person name="Culley D."/>
            <person name="Daum C."/>
            <person name="Ezra D."/>
            <person name="Gonzalez J."/>
            <person name="Henrissat B."/>
            <person name="Kuo A."/>
            <person name="Liang C."/>
            <person name="Lipzen A."/>
            <person name="Lutzoni F."/>
            <person name="Magnuson J."/>
            <person name="Mondo S."/>
            <person name="Nolan M."/>
            <person name="Ohm R."/>
            <person name="Pangilinan J."/>
            <person name="Park H.-J."/>
            <person name="Ramirez L."/>
            <person name="Alfaro M."/>
            <person name="Sun H."/>
            <person name="Tritt A."/>
            <person name="Yoshinaga Y."/>
            <person name="Zwiers L.-H."/>
            <person name="Turgeon B."/>
            <person name="Goodwin S."/>
            <person name="Spatafora J."/>
            <person name="Crous P."/>
            <person name="Grigoriev I."/>
        </authorList>
    </citation>
    <scope>NUCLEOTIDE SEQUENCE</scope>
    <source>
        <strain evidence="1">CBS 122368</strain>
    </source>
</reference>
<evidence type="ECO:0000313" key="1">
    <source>
        <dbReference type="EMBL" id="KAF2241841.1"/>
    </source>
</evidence>
<accession>A0A6A6HV01</accession>
<proteinExistence type="predicted"/>
<evidence type="ECO:0000313" key="2">
    <source>
        <dbReference type="Proteomes" id="UP000800094"/>
    </source>
</evidence>
<keyword evidence="2" id="KW-1185">Reference proteome</keyword>
<dbReference type="EMBL" id="ML987210">
    <property type="protein sequence ID" value="KAF2241841.1"/>
    <property type="molecule type" value="Genomic_DNA"/>
</dbReference>
<dbReference type="RefSeq" id="XP_033676845.1">
    <property type="nucleotide sequence ID" value="XM_033836011.1"/>
</dbReference>